<dbReference type="EMBL" id="FOSB01000004">
    <property type="protein sequence ID" value="SFJ79620.1"/>
    <property type="molecule type" value="Genomic_DNA"/>
</dbReference>
<accession>A0A1I3U9C7</accession>
<dbReference type="Proteomes" id="UP000183557">
    <property type="component" value="Unassembled WGS sequence"/>
</dbReference>
<organism evidence="1 2">
    <name type="scientific">Halobacillus dabanensis</name>
    <dbReference type="NCBI Taxonomy" id="240302"/>
    <lineage>
        <taxon>Bacteria</taxon>
        <taxon>Bacillati</taxon>
        <taxon>Bacillota</taxon>
        <taxon>Bacilli</taxon>
        <taxon>Bacillales</taxon>
        <taxon>Bacillaceae</taxon>
        <taxon>Halobacillus</taxon>
    </lineage>
</organism>
<protein>
    <submittedName>
        <fullName evidence="1">Uncharacterized protein</fullName>
    </submittedName>
</protein>
<reference evidence="2" key="1">
    <citation type="submission" date="2016-10" db="EMBL/GenBank/DDBJ databases">
        <authorList>
            <person name="Varghese N."/>
            <person name="Submissions S."/>
        </authorList>
    </citation>
    <scope>NUCLEOTIDE SEQUENCE [LARGE SCALE GENOMIC DNA]</scope>
    <source>
        <strain evidence="2">CGMCC 1.3704</strain>
    </source>
</reference>
<proteinExistence type="predicted"/>
<name>A0A1I3U9C7_HALDA</name>
<dbReference type="AlphaFoldDB" id="A0A1I3U9C7"/>
<sequence length="41" mass="4530">MVGLDLPKSCFPFAKRSPALETDRYGFYAQEGPLVTVIGRV</sequence>
<gene>
    <name evidence="1" type="ORF">SAMN04487936_104227</name>
</gene>
<keyword evidence="2" id="KW-1185">Reference proteome</keyword>
<evidence type="ECO:0000313" key="2">
    <source>
        <dbReference type="Proteomes" id="UP000183557"/>
    </source>
</evidence>
<evidence type="ECO:0000313" key="1">
    <source>
        <dbReference type="EMBL" id="SFJ79620.1"/>
    </source>
</evidence>